<reference evidence="1 2" key="1">
    <citation type="submission" date="2023-07" db="EMBL/GenBank/DDBJ databases">
        <title>Genomic Encyclopedia of Type Strains, Phase IV (KMG-IV): sequencing the most valuable type-strain genomes for metagenomic binning, comparative biology and taxonomic classification.</title>
        <authorList>
            <person name="Goeker M."/>
        </authorList>
    </citation>
    <scope>NUCLEOTIDE SEQUENCE [LARGE SCALE GENOMIC DNA]</scope>
    <source>
        <strain evidence="1 2">DSM 9768</strain>
    </source>
</reference>
<gene>
    <name evidence="1" type="ORF">J2S74_004462</name>
</gene>
<protein>
    <submittedName>
        <fullName evidence="1">Uncharacterized protein</fullName>
    </submittedName>
</protein>
<comment type="caution">
    <text evidence="1">The sequence shown here is derived from an EMBL/GenBank/DDBJ whole genome shotgun (WGS) entry which is preliminary data.</text>
</comment>
<organism evidence="1 2">
    <name type="scientific">Evansella vedderi</name>
    <dbReference type="NCBI Taxonomy" id="38282"/>
    <lineage>
        <taxon>Bacteria</taxon>
        <taxon>Bacillati</taxon>
        <taxon>Bacillota</taxon>
        <taxon>Bacilli</taxon>
        <taxon>Bacillales</taxon>
        <taxon>Bacillaceae</taxon>
        <taxon>Evansella</taxon>
    </lineage>
</organism>
<accession>A0ABU0A0K8</accession>
<evidence type="ECO:0000313" key="2">
    <source>
        <dbReference type="Proteomes" id="UP001230005"/>
    </source>
</evidence>
<proteinExistence type="predicted"/>
<evidence type="ECO:0000313" key="1">
    <source>
        <dbReference type="EMBL" id="MDQ0257017.1"/>
    </source>
</evidence>
<dbReference type="Proteomes" id="UP001230005">
    <property type="component" value="Unassembled WGS sequence"/>
</dbReference>
<name>A0ABU0A0K8_9BACI</name>
<keyword evidence="2" id="KW-1185">Reference proteome</keyword>
<dbReference type="EMBL" id="JAUSUG010000022">
    <property type="protein sequence ID" value="MDQ0257017.1"/>
    <property type="molecule type" value="Genomic_DNA"/>
</dbReference>
<sequence>MATMLILGVCAAFLVAIFTAGYNDNPNKN</sequence>